<comment type="similarity">
    <text evidence="2 4">Belongs to the FliE family.</text>
</comment>
<reference evidence="6 7" key="1">
    <citation type="submission" date="2019-10" db="EMBL/GenBank/DDBJ databases">
        <title>Taxonomy of Antarctic Massilia spp.: description of Massilia rubra sp. nov., Massilia aquatica sp. nov., Massilia mucilaginosa sp. nov., Massilia frigida sp. nov. isolated from streams, lakes and regoliths.</title>
        <authorList>
            <person name="Holochova P."/>
            <person name="Sedlacek I."/>
            <person name="Kralova S."/>
            <person name="Maslanova I."/>
            <person name="Busse H.-J."/>
            <person name="Stankova E."/>
            <person name="Vrbovska V."/>
            <person name="Kovarovic V."/>
            <person name="Bartak M."/>
            <person name="Svec P."/>
            <person name="Pantucek R."/>
        </authorList>
    </citation>
    <scope>NUCLEOTIDE SEQUENCE [LARGE SCALE GENOMIC DNA]</scope>
    <source>
        <strain evidence="6 7">CCM 8733</strain>
    </source>
</reference>
<dbReference type="NCBIfam" id="TIGR00205">
    <property type="entry name" value="fliE"/>
    <property type="match status" value="1"/>
</dbReference>
<dbReference type="Proteomes" id="UP000609726">
    <property type="component" value="Unassembled WGS sequence"/>
</dbReference>
<dbReference type="RefSeq" id="WP_166875389.1">
    <property type="nucleotide sequence ID" value="NZ_WHJH01000013.1"/>
</dbReference>
<evidence type="ECO:0000256" key="4">
    <source>
        <dbReference type="HAMAP-Rule" id="MF_00724"/>
    </source>
</evidence>
<comment type="subcellular location">
    <subcellularLocation>
        <location evidence="1 4">Bacterial flagellum basal body</location>
    </subcellularLocation>
</comment>
<comment type="caution">
    <text evidence="6">The sequence shown here is derived from an EMBL/GenBank/DDBJ whole genome shotgun (WGS) entry which is preliminary data.</text>
</comment>
<evidence type="ECO:0000313" key="6">
    <source>
        <dbReference type="EMBL" id="NHZ89945.1"/>
    </source>
</evidence>
<keyword evidence="7" id="KW-1185">Reference proteome</keyword>
<evidence type="ECO:0000256" key="2">
    <source>
        <dbReference type="ARBA" id="ARBA00009272"/>
    </source>
</evidence>
<gene>
    <name evidence="4 6" type="primary">fliE</name>
    <name evidence="6" type="ORF">F2P45_13115</name>
</gene>
<evidence type="ECO:0000256" key="3">
    <source>
        <dbReference type="ARBA" id="ARBA00023143"/>
    </source>
</evidence>
<keyword evidence="6" id="KW-0969">Cilium</keyword>
<dbReference type="PANTHER" id="PTHR34653:SF1">
    <property type="entry name" value="FLAGELLAR HOOK-BASAL BODY COMPLEX PROTEIN FLIE"/>
    <property type="match status" value="1"/>
</dbReference>
<evidence type="ECO:0000256" key="1">
    <source>
        <dbReference type="ARBA" id="ARBA00004117"/>
    </source>
</evidence>
<dbReference type="HAMAP" id="MF_00724">
    <property type="entry name" value="FliE"/>
    <property type="match status" value="1"/>
</dbReference>
<accession>A0ABX0NT77</accession>
<evidence type="ECO:0000256" key="5">
    <source>
        <dbReference type="NCBIfam" id="TIGR00205"/>
    </source>
</evidence>
<dbReference type="InterPro" id="IPR001624">
    <property type="entry name" value="FliE"/>
</dbReference>
<proteinExistence type="inferred from homology"/>
<keyword evidence="6" id="KW-0966">Cell projection</keyword>
<keyword evidence="6" id="KW-0282">Flagellum</keyword>
<dbReference type="EMBL" id="WHJH01000013">
    <property type="protein sequence ID" value="NHZ89945.1"/>
    <property type="molecule type" value="Genomic_DNA"/>
</dbReference>
<sequence length="100" mass="10784">MSIDAITFLPPLAMPAAPDVTGAAKAPGGEFASWFGTQLADVNSQLVTADQGIQQLAAGDASNLHQIMINLEQAKLSMQLVMQVRNHLLDGYRELMQMQM</sequence>
<name>A0ABX0NT77_9BURK</name>
<dbReference type="PANTHER" id="PTHR34653">
    <property type="match status" value="1"/>
</dbReference>
<dbReference type="PRINTS" id="PR01006">
    <property type="entry name" value="FLGHOOKFLIE"/>
</dbReference>
<evidence type="ECO:0000313" key="7">
    <source>
        <dbReference type="Proteomes" id="UP000609726"/>
    </source>
</evidence>
<keyword evidence="3 4" id="KW-0975">Bacterial flagellum</keyword>
<dbReference type="Pfam" id="PF02049">
    <property type="entry name" value="FliE"/>
    <property type="match status" value="1"/>
</dbReference>
<protein>
    <recommendedName>
        <fullName evidence="4 5">Flagellar hook-basal body complex protein FliE</fullName>
    </recommendedName>
</protein>
<organism evidence="6 7">
    <name type="scientific">Massilia mucilaginosa</name>
    <dbReference type="NCBI Taxonomy" id="2609282"/>
    <lineage>
        <taxon>Bacteria</taxon>
        <taxon>Pseudomonadati</taxon>
        <taxon>Pseudomonadota</taxon>
        <taxon>Betaproteobacteria</taxon>
        <taxon>Burkholderiales</taxon>
        <taxon>Oxalobacteraceae</taxon>
        <taxon>Telluria group</taxon>
        <taxon>Massilia</taxon>
    </lineage>
</organism>